<keyword evidence="4" id="KW-1185">Reference proteome</keyword>
<evidence type="ECO:0000259" key="2">
    <source>
        <dbReference type="Pfam" id="PF07739"/>
    </source>
</evidence>
<name>A0ABY9TNL1_9GAMM</name>
<feature type="region of interest" description="Disordered" evidence="1">
    <location>
        <begin position="1"/>
        <end position="21"/>
    </location>
</feature>
<dbReference type="Gene3D" id="1.10.490.50">
    <property type="entry name" value="Antibiotic binding domain of TipA-like multidrug resistance regulators"/>
    <property type="match status" value="1"/>
</dbReference>
<gene>
    <name evidence="3" type="ORF">RI845_04145</name>
</gene>
<organism evidence="3 4">
    <name type="scientific">Thalassotalea nanhaiensis</name>
    <dbReference type="NCBI Taxonomy" id="3065648"/>
    <lineage>
        <taxon>Bacteria</taxon>
        <taxon>Pseudomonadati</taxon>
        <taxon>Pseudomonadota</taxon>
        <taxon>Gammaproteobacteria</taxon>
        <taxon>Alteromonadales</taxon>
        <taxon>Colwelliaceae</taxon>
        <taxon>Thalassotalea</taxon>
    </lineage>
</organism>
<feature type="domain" description="TipAS antibiotic-recognition" evidence="2">
    <location>
        <begin position="23"/>
        <end position="141"/>
    </location>
</feature>
<sequence>MSDINKDENNGEFESAEFERQEQIARERVGDDKVDQRLEQLANLSIEDTMALKEKAEAFNAELAQATSFAIDSDEMQKVVQHYLAYTTFALSTLQKKSVLISKEKFNAMANSIANDADQKANFEQFCEGFAEHFSKAMQHYAEQHLK</sequence>
<accession>A0ABY9TNL1</accession>
<dbReference type="InterPro" id="IPR036244">
    <property type="entry name" value="TipA-like_antibiotic-bd"/>
</dbReference>
<evidence type="ECO:0000313" key="4">
    <source>
        <dbReference type="Proteomes" id="UP001248581"/>
    </source>
</evidence>
<dbReference type="InterPro" id="IPR012925">
    <property type="entry name" value="TipAS_dom"/>
</dbReference>
<dbReference type="Pfam" id="PF07739">
    <property type="entry name" value="TipAS"/>
    <property type="match status" value="1"/>
</dbReference>
<dbReference type="SUPFAM" id="SSF89082">
    <property type="entry name" value="Antibiotic binding domain of TipA-like multidrug resistance regulators"/>
    <property type="match status" value="1"/>
</dbReference>
<evidence type="ECO:0000256" key="1">
    <source>
        <dbReference type="SAM" id="MobiDB-lite"/>
    </source>
</evidence>
<dbReference type="Proteomes" id="UP001248581">
    <property type="component" value="Chromosome"/>
</dbReference>
<reference evidence="4" key="1">
    <citation type="submission" date="2023-09" db="EMBL/GenBank/DDBJ databases">
        <authorList>
            <person name="Li S."/>
            <person name="Li X."/>
            <person name="Zhang C."/>
            <person name="Zhao Z."/>
        </authorList>
    </citation>
    <scope>NUCLEOTIDE SEQUENCE [LARGE SCALE GENOMIC DNA]</scope>
    <source>
        <strain evidence="4">SQ345</strain>
    </source>
</reference>
<protein>
    <submittedName>
        <fullName evidence="3">TipAS antibiotic-recognition domain-containing protein</fullName>
    </submittedName>
</protein>
<dbReference type="RefSeq" id="WP_348388493.1">
    <property type="nucleotide sequence ID" value="NZ_CP134146.1"/>
</dbReference>
<proteinExistence type="predicted"/>
<evidence type="ECO:0000313" key="3">
    <source>
        <dbReference type="EMBL" id="WNC69350.1"/>
    </source>
</evidence>
<dbReference type="EMBL" id="CP134146">
    <property type="protein sequence ID" value="WNC69350.1"/>
    <property type="molecule type" value="Genomic_DNA"/>
</dbReference>